<evidence type="ECO:0000256" key="2">
    <source>
        <dbReference type="ARBA" id="ARBA00022737"/>
    </source>
</evidence>
<comment type="caution">
    <text evidence="5">The sequence shown here is derived from an EMBL/GenBank/DDBJ whole genome shotgun (WGS) entry which is preliminary data.</text>
</comment>
<dbReference type="Pfam" id="PF17902">
    <property type="entry name" value="SH3_10"/>
    <property type="match status" value="1"/>
</dbReference>
<reference evidence="5 6" key="1">
    <citation type="submission" date="2017-06" db="EMBL/GenBank/DDBJ databases">
        <title>A platform for efficient transgenesis in Macrostomum lignano, a flatworm model organism for stem cell research.</title>
        <authorList>
            <person name="Berezikov E."/>
        </authorList>
    </citation>
    <scope>NUCLEOTIDE SEQUENCE [LARGE SCALE GENOMIC DNA]</scope>
    <source>
        <strain evidence="5">DV1</strain>
        <tissue evidence="5">Whole organism</tissue>
    </source>
</reference>
<evidence type="ECO:0000256" key="1">
    <source>
        <dbReference type="ARBA" id="ARBA00022553"/>
    </source>
</evidence>
<proteinExistence type="predicted"/>
<evidence type="ECO:0000256" key="3">
    <source>
        <dbReference type="SAM" id="MobiDB-lite"/>
    </source>
</evidence>
<keyword evidence="6" id="KW-1185">Reference proteome</keyword>
<dbReference type="InterPro" id="IPR041615">
    <property type="entry name" value="Desmoplakin_SH3"/>
</dbReference>
<dbReference type="Gene3D" id="2.30.30.40">
    <property type="entry name" value="SH3 Domains"/>
    <property type="match status" value="1"/>
</dbReference>
<evidence type="ECO:0000259" key="4">
    <source>
        <dbReference type="Pfam" id="PF17902"/>
    </source>
</evidence>
<evidence type="ECO:0000313" key="6">
    <source>
        <dbReference type="Proteomes" id="UP000215902"/>
    </source>
</evidence>
<dbReference type="PANTHER" id="PTHR23169">
    <property type="entry name" value="ENVOPLAKIN"/>
    <property type="match status" value="1"/>
</dbReference>
<feature type="domain" description="Desmoplakin SH3" evidence="4">
    <location>
        <begin position="34"/>
        <end position="98"/>
    </location>
</feature>
<accession>A0A267FTK8</accession>
<evidence type="ECO:0000313" key="5">
    <source>
        <dbReference type="EMBL" id="PAA76339.1"/>
    </source>
</evidence>
<keyword evidence="1" id="KW-0597">Phosphoprotein</keyword>
<name>A0A267FTK8_9PLAT</name>
<gene>
    <name evidence="5" type="ORF">BOX15_Mlig007606g1</name>
</gene>
<dbReference type="GO" id="GO:0045104">
    <property type="term" value="P:intermediate filament cytoskeleton organization"/>
    <property type="evidence" value="ECO:0007669"/>
    <property type="project" value="InterPro"/>
</dbReference>
<dbReference type="InterPro" id="IPR043197">
    <property type="entry name" value="Plakin"/>
</dbReference>
<feature type="compositionally biased region" description="Polar residues" evidence="3">
    <location>
        <begin position="334"/>
        <end position="354"/>
    </location>
</feature>
<protein>
    <recommendedName>
        <fullName evidence="4">Desmoplakin SH3 domain-containing protein</fullName>
    </recommendedName>
</protein>
<dbReference type="EMBL" id="NIVC01000828">
    <property type="protein sequence ID" value="PAA76339.1"/>
    <property type="molecule type" value="Genomic_DNA"/>
</dbReference>
<dbReference type="OrthoDB" id="18740at2759"/>
<sequence length="1870" mass="202367">MQRMNTVLSDNFSNFLMLWQRADQLVSRSHRIVPVYRRNQPLETPHPGRNIFRFDDGENTLLDSEEVAVLDNTKPLTWKVRKTDGTVMEVPSICIWLPPPDTESGEVALVIRKKLLNAWAALLSKSRAWLVSCYTAYLRSLGHGSVPVFSKLLPQVREFLNHLERASGDILIDVEGRQQLMNALRVVRNNLVACDSEEQSAVRESELSRQKSLLQKLMDHLKHWKHLREQVDFSTPDQRTLLKETTNVLSAFSAMNQFQSDSMSQIEELQARIDEWQFHSPLSRASSARQSDVLEAVASRLDRDVSNERRPGWEADRRDMLTYNLMSETVQHSRLSEHWPSSKSVTSCATQTDVATDRDKDKDKDWSKHVDAFSSNAHQKSVQPTHSAETVSIVYSYIEENEEEVKEYLRQKCPHPIVNATSADWTVAKDEESTDQLDSRQSFKVATSRQPMIETVGVDCQTELPTLATTELRFERAFADGNAIGRQRTIEASVACKPADKSLTRDTESRFAIDKSSTETATVNLEYFTSNVLVTTPSLMVTATGTFIEDEIIEVPEKAKQLKAGVPKEPTKLIDACVGFQQETVVAECQSFVETPYIESTVQAKRTVSDSSVSHEVSLKEGSISIRMQPKLSEAGTFLETQSHENTVKTKRSVCDSMIRIKAAVVDNCVTTSPQNSAKSCASSLELEYEAAGIQVKQAVSEMGSCEQILTADGGMRYKDEPKLEACASSLEFSFEHGSSRAASVVKEASVQVNQPVGAMGAFDEVLTADGGMRYKDEPKLEACASSLEFSFEHGSARAASIVKEASVQVNQPVGAMGAFDEVLTADGGMRYKDEPKLEACASSLELEYEAAGIQVKQAVSEMGSCEQILTADGGMRYKDEPKLEACASSLEFSFEHGSARAASVVKEASVQVNQPVGAMGAFDEVLTADGGMRYKDEPKLEACASSLEFSFEHGSARAASVVKEASVQVNQPVGAMGAFDEVLTADGGMRYKDEPKLEACASSLEFSFEHGSARAASVVKEASVQVNQPVGAMGAFDEVLTADGGMRYKDEPKLEACASSLELEYEAAGIQVKQAVSEMGSCEQILTADGGMRYKDEPKLEACASSLEFSFEHGSARAASVVKEASVQVNQPVGAMGAFDEVLTADGGMRYKDEPKLEACASSLELEYEAAGIQVKQAVSEMGSCEQILTADGGMRYKDEPKLEACASSLEFSFEHGSSRAASVVKEASVQVNQPVGAMGAFDEVLTADGGMRYKDEPKLEACASSLELEYEAAGIQVKQAVSEMGSCEQILTADGGMRYKDEPKLEACASSLEFSFEHGSARAASVVKEASVQVNQPVGAMGAFDEVLTADGGMRYKDEPKLEACASSLELEYEAAGIQVKQAVSEMGSCEQILTADGGMRYKDEPKLEACASSLEFSFEHCSARTASVVKEASVQVNQPVGAMGAFDEVLTADGGMRYKDEPKLEACASSLELEYEAAGIQVKQAVSEMGSCEQILTADGGMRYKDEPKLEACASSLEFSFEHGSARAASVVKEASVQVNQPVGAMGAFDEVLTADGGMRYKDEPKLEACASSLELEYEAAGIQVKQAVSEMGSCEQILTADGGMRYKDEPKLEACASSLEFSFEHGSARAASVVKEASVQVNQPVGAMGAFDEVLTADGGMRYKDEPKLEACASSLELEYEAAGIQVKQAVSEMGSCEQILTADGGMRYKDEPKLEACASSLEFSFEHGSARAASVVKEASVQVNQPVGAMGAFDEVLTADGGMRYKDEPKLEACASSLEFSFEHGSARAASIVKEASVQVNQPVGAMGAFDEVLTADGGMRYKDEPKLEACASSLELEYEAAGIQVKQAVSEMGSCEQTLTADGA</sequence>
<dbReference type="STRING" id="282301.A0A267FTK8"/>
<feature type="region of interest" description="Disordered" evidence="3">
    <location>
        <begin position="334"/>
        <end position="363"/>
    </location>
</feature>
<keyword evidence="2" id="KW-0677">Repeat</keyword>
<organism evidence="5 6">
    <name type="scientific">Macrostomum lignano</name>
    <dbReference type="NCBI Taxonomy" id="282301"/>
    <lineage>
        <taxon>Eukaryota</taxon>
        <taxon>Metazoa</taxon>
        <taxon>Spiralia</taxon>
        <taxon>Lophotrochozoa</taxon>
        <taxon>Platyhelminthes</taxon>
        <taxon>Rhabditophora</taxon>
        <taxon>Macrostomorpha</taxon>
        <taxon>Macrostomida</taxon>
        <taxon>Macrostomidae</taxon>
        <taxon>Macrostomum</taxon>
    </lineage>
</organism>
<dbReference type="Proteomes" id="UP000215902">
    <property type="component" value="Unassembled WGS sequence"/>
</dbReference>